<dbReference type="AlphaFoldDB" id="A0A921K6I5"/>
<dbReference type="RefSeq" id="WP_303901922.1">
    <property type="nucleotide sequence ID" value="NZ_DYXC01000028.1"/>
</dbReference>
<reference evidence="2" key="1">
    <citation type="journal article" date="2021" name="PeerJ">
        <title>Extensive microbial diversity within the chicken gut microbiome revealed by metagenomics and culture.</title>
        <authorList>
            <person name="Gilroy R."/>
            <person name="Ravi A."/>
            <person name="Getino M."/>
            <person name="Pursley I."/>
            <person name="Horton D.L."/>
            <person name="Alikhan N.F."/>
            <person name="Baker D."/>
            <person name="Gharbi K."/>
            <person name="Hall N."/>
            <person name="Watson M."/>
            <person name="Adriaenssens E.M."/>
            <person name="Foster-Nyarko E."/>
            <person name="Jarju S."/>
            <person name="Secka A."/>
            <person name="Antonio M."/>
            <person name="Oren A."/>
            <person name="Chaudhuri R.R."/>
            <person name="La Ragione R."/>
            <person name="Hildebrand F."/>
            <person name="Pallen M.J."/>
        </authorList>
    </citation>
    <scope>NUCLEOTIDE SEQUENCE</scope>
    <source>
        <strain evidence="2">ChiHjej13B12-14962</strain>
    </source>
</reference>
<dbReference type="InterPro" id="IPR016181">
    <property type="entry name" value="Acyl_CoA_acyltransferase"/>
</dbReference>
<comment type="caution">
    <text evidence="2">The sequence shown here is derived from an EMBL/GenBank/DDBJ whole genome shotgun (WGS) entry which is preliminary data.</text>
</comment>
<dbReference type="GO" id="GO:0016747">
    <property type="term" value="F:acyltransferase activity, transferring groups other than amino-acyl groups"/>
    <property type="evidence" value="ECO:0007669"/>
    <property type="project" value="InterPro"/>
</dbReference>
<evidence type="ECO:0000313" key="3">
    <source>
        <dbReference type="Proteomes" id="UP000703315"/>
    </source>
</evidence>
<dbReference type="EMBL" id="DYXC01000028">
    <property type="protein sequence ID" value="HJF13508.1"/>
    <property type="molecule type" value="Genomic_DNA"/>
</dbReference>
<dbReference type="PANTHER" id="PTHR43792:SF1">
    <property type="entry name" value="N-ACETYLTRANSFERASE DOMAIN-CONTAINING PROTEIN"/>
    <property type="match status" value="1"/>
</dbReference>
<organism evidence="2 3">
    <name type="scientific">Enteractinococcus helveticum</name>
    <dbReference type="NCBI Taxonomy" id="1837282"/>
    <lineage>
        <taxon>Bacteria</taxon>
        <taxon>Bacillati</taxon>
        <taxon>Actinomycetota</taxon>
        <taxon>Actinomycetes</taxon>
        <taxon>Micrococcales</taxon>
        <taxon>Micrococcaceae</taxon>
    </lineage>
</organism>
<gene>
    <name evidence="2" type="ORF">K8V32_01735</name>
</gene>
<reference evidence="2" key="2">
    <citation type="submission" date="2021-09" db="EMBL/GenBank/DDBJ databases">
        <authorList>
            <person name="Gilroy R."/>
        </authorList>
    </citation>
    <scope>NUCLEOTIDE SEQUENCE</scope>
    <source>
        <strain evidence="2">ChiHjej13B12-14962</strain>
    </source>
</reference>
<name>A0A921K6I5_9MICC</name>
<dbReference type="SUPFAM" id="SSF55729">
    <property type="entry name" value="Acyl-CoA N-acyltransferases (Nat)"/>
    <property type="match status" value="1"/>
</dbReference>
<dbReference type="Proteomes" id="UP000703315">
    <property type="component" value="Unassembled WGS sequence"/>
</dbReference>
<dbReference type="Gene3D" id="3.40.630.30">
    <property type="match status" value="1"/>
</dbReference>
<accession>A0A921K6I5</accession>
<dbReference type="InterPro" id="IPR051531">
    <property type="entry name" value="N-acetyltransferase"/>
</dbReference>
<evidence type="ECO:0000313" key="2">
    <source>
        <dbReference type="EMBL" id="HJF13508.1"/>
    </source>
</evidence>
<sequence length="193" mass="21919">MSPSLAKIAWPLCTERLTLRPVVDEDLPQIWSYRRLASVSRWVSRSIADCRAFRAVYGAPLKMSETIVIEHCGQVIGDLMIRIGDAWGQDEIIDQAQATQAELAWCLDPAYVGRGLATEAVQAQIRVCFEHLKLRRVVASCFAANEPSWRLMERVGMRREAHRRQDALHRDGSWCDTFDYALLLDEYPAAASR</sequence>
<protein>
    <submittedName>
        <fullName evidence="2">GNAT family N-acetyltransferase</fullName>
    </submittedName>
</protein>
<evidence type="ECO:0000259" key="1">
    <source>
        <dbReference type="PROSITE" id="PS51186"/>
    </source>
</evidence>
<dbReference type="PANTHER" id="PTHR43792">
    <property type="entry name" value="GNAT FAMILY, PUTATIVE (AFU_ORTHOLOGUE AFUA_3G00765)-RELATED-RELATED"/>
    <property type="match status" value="1"/>
</dbReference>
<dbReference type="Pfam" id="PF13302">
    <property type="entry name" value="Acetyltransf_3"/>
    <property type="match status" value="1"/>
</dbReference>
<feature type="domain" description="N-acetyltransferase" evidence="1">
    <location>
        <begin position="17"/>
        <end position="185"/>
    </location>
</feature>
<proteinExistence type="predicted"/>
<dbReference type="InterPro" id="IPR000182">
    <property type="entry name" value="GNAT_dom"/>
</dbReference>
<dbReference type="PROSITE" id="PS51186">
    <property type="entry name" value="GNAT"/>
    <property type="match status" value="1"/>
</dbReference>